<keyword evidence="1" id="KW-0472">Membrane</keyword>
<protein>
    <submittedName>
        <fullName evidence="2">Uncharacterized protein</fullName>
    </submittedName>
</protein>
<sequence>MKTWKNYLMLLTYATILLTPQLLGGGWILIWPIINK</sequence>
<gene>
    <name evidence="2" type="ORF">ABID50_001625</name>
</gene>
<evidence type="ECO:0000256" key="1">
    <source>
        <dbReference type="SAM" id="Phobius"/>
    </source>
</evidence>
<dbReference type="EMBL" id="JBEPLX010000019">
    <property type="protein sequence ID" value="MET3534465.1"/>
    <property type="molecule type" value="Genomic_DNA"/>
</dbReference>
<name>A0ABV2ETF3_9STRE</name>
<keyword evidence="1" id="KW-0812">Transmembrane</keyword>
<comment type="caution">
    <text evidence="2">The sequence shown here is derived from an EMBL/GenBank/DDBJ whole genome shotgun (WGS) entry which is preliminary data.</text>
</comment>
<evidence type="ECO:0000313" key="2">
    <source>
        <dbReference type="EMBL" id="MET3534465.1"/>
    </source>
</evidence>
<organism evidence="2 3">
    <name type="scientific">Streptococcus parasuis</name>
    <dbReference type="NCBI Taxonomy" id="1501662"/>
    <lineage>
        <taxon>Bacteria</taxon>
        <taxon>Bacillati</taxon>
        <taxon>Bacillota</taxon>
        <taxon>Bacilli</taxon>
        <taxon>Lactobacillales</taxon>
        <taxon>Streptococcaceae</taxon>
        <taxon>Streptococcus</taxon>
    </lineage>
</organism>
<proteinExistence type="predicted"/>
<reference evidence="2 3" key="1">
    <citation type="submission" date="2024-06" db="EMBL/GenBank/DDBJ databases">
        <title>Genomic Encyclopedia of Type Strains, Phase IV (KMG-IV): sequencing the most valuable type-strain genomes for metagenomic binning, comparative biology and taxonomic classification.</title>
        <authorList>
            <person name="Goeker M."/>
        </authorList>
    </citation>
    <scope>NUCLEOTIDE SEQUENCE [LARGE SCALE GENOMIC DNA]</scope>
    <source>
        <strain evidence="2 3">DSM 29126</strain>
    </source>
</reference>
<keyword evidence="1" id="KW-1133">Transmembrane helix</keyword>
<keyword evidence="3" id="KW-1185">Reference proteome</keyword>
<accession>A0ABV2ETF3</accession>
<dbReference type="Proteomes" id="UP001549134">
    <property type="component" value="Unassembled WGS sequence"/>
</dbReference>
<feature type="transmembrane region" description="Helical" evidence="1">
    <location>
        <begin position="7"/>
        <end position="34"/>
    </location>
</feature>
<evidence type="ECO:0000313" key="3">
    <source>
        <dbReference type="Proteomes" id="UP001549134"/>
    </source>
</evidence>